<dbReference type="Proteomes" id="UP000695264">
    <property type="component" value="Unassembled WGS sequence"/>
</dbReference>
<keyword evidence="2" id="KW-1185">Reference proteome</keyword>
<evidence type="ECO:0000313" key="2">
    <source>
        <dbReference type="Proteomes" id="UP000695264"/>
    </source>
</evidence>
<proteinExistence type="predicted"/>
<name>A0ABX1BTS2_9ACTN</name>
<dbReference type="EMBL" id="JAATEN010000007">
    <property type="protein sequence ID" value="NJQ01110.1"/>
    <property type="molecule type" value="Genomic_DNA"/>
</dbReference>
<dbReference type="RefSeq" id="WP_168101724.1">
    <property type="nucleotide sequence ID" value="NZ_JAATEN010000007.1"/>
</dbReference>
<evidence type="ECO:0000313" key="1">
    <source>
        <dbReference type="EMBL" id="NJQ01110.1"/>
    </source>
</evidence>
<reference evidence="1 2" key="1">
    <citation type="submission" date="2020-03" db="EMBL/GenBank/DDBJ databases">
        <title>WGS of actinomycetes isolated from Thailand.</title>
        <authorList>
            <person name="Thawai C."/>
        </authorList>
    </citation>
    <scope>NUCLEOTIDE SEQUENCE [LARGE SCALE GENOMIC DNA]</scope>
    <source>
        <strain evidence="1 2">PLAI 1-29</strain>
    </source>
</reference>
<comment type="caution">
    <text evidence="1">The sequence shown here is derived from an EMBL/GenBank/DDBJ whole genome shotgun (WGS) entry which is preliminary data.</text>
</comment>
<protein>
    <submittedName>
        <fullName evidence="1">Uncharacterized protein</fullName>
    </submittedName>
</protein>
<sequence length="67" mass="6547">MAAFAARIGTPGTDAPADPGGASLAYLLRGDIALPAGAEVYALYPGTLDAGTLRLLSASDLVTSLAG</sequence>
<gene>
    <name evidence="1" type="ORF">HCK00_11350</name>
</gene>
<organism evidence="1 2">
    <name type="scientific">Streptomyces zingiberis</name>
    <dbReference type="NCBI Taxonomy" id="2053010"/>
    <lineage>
        <taxon>Bacteria</taxon>
        <taxon>Bacillati</taxon>
        <taxon>Actinomycetota</taxon>
        <taxon>Actinomycetes</taxon>
        <taxon>Kitasatosporales</taxon>
        <taxon>Streptomycetaceae</taxon>
        <taxon>Streptomyces</taxon>
    </lineage>
</organism>
<accession>A0ABX1BTS2</accession>